<evidence type="ECO:0000313" key="6">
    <source>
        <dbReference type="EMBL" id="WOC13633.1"/>
    </source>
</evidence>
<dbReference type="Pfam" id="PF00440">
    <property type="entry name" value="TetR_N"/>
    <property type="match status" value="1"/>
</dbReference>
<feature type="DNA-binding region" description="H-T-H motif" evidence="4">
    <location>
        <begin position="46"/>
        <end position="65"/>
    </location>
</feature>
<dbReference type="PANTHER" id="PTHR30055">
    <property type="entry name" value="HTH-TYPE TRANSCRIPTIONAL REGULATOR RUTR"/>
    <property type="match status" value="1"/>
</dbReference>
<name>A0AA97GXF3_9ACTN</name>
<dbReference type="PRINTS" id="PR00455">
    <property type="entry name" value="HTHTETR"/>
</dbReference>
<dbReference type="InterPro" id="IPR050109">
    <property type="entry name" value="HTH-type_TetR-like_transc_reg"/>
</dbReference>
<keyword evidence="1" id="KW-0805">Transcription regulation</keyword>
<dbReference type="InterPro" id="IPR041347">
    <property type="entry name" value="MftR_C"/>
</dbReference>
<dbReference type="EMBL" id="CP128986">
    <property type="protein sequence ID" value="WOC13633.1"/>
    <property type="molecule type" value="Genomic_DNA"/>
</dbReference>
<keyword evidence="2 4" id="KW-0238">DNA-binding</keyword>
<dbReference type="PROSITE" id="PS01081">
    <property type="entry name" value="HTH_TETR_1"/>
    <property type="match status" value="1"/>
</dbReference>
<dbReference type="PANTHER" id="PTHR30055:SF238">
    <property type="entry name" value="MYCOFACTOCIN BIOSYNTHESIS TRANSCRIPTIONAL REGULATOR MFTR-RELATED"/>
    <property type="match status" value="1"/>
</dbReference>
<protein>
    <submittedName>
        <fullName evidence="6">Mycofactocin biosynthesis transcriptional regulator MftR</fullName>
    </submittedName>
</protein>
<evidence type="ECO:0000256" key="2">
    <source>
        <dbReference type="ARBA" id="ARBA00023125"/>
    </source>
</evidence>
<dbReference type="AlphaFoldDB" id="A0AA97GXF3"/>
<evidence type="ECO:0000256" key="3">
    <source>
        <dbReference type="ARBA" id="ARBA00023163"/>
    </source>
</evidence>
<proteinExistence type="predicted"/>
<evidence type="ECO:0000256" key="4">
    <source>
        <dbReference type="PROSITE-ProRule" id="PRU00335"/>
    </source>
</evidence>
<dbReference type="PROSITE" id="PS50977">
    <property type="entry name" value="HTH_TETR_2"/>
    <property type="match status" value="1"/>
</dbReference>
<feature type="domain" description="HTH tetR-type" evidence="5">
    <location>
        <begin position="23"/>
        <end position="83"/>
    </location>
</feature>
<dbReference type="GO" id="GO:0003700">
    <property type="term" value="F:DNA-binding transcription factor activity"/>
    <property type="evidence" value="ECO:0007669"/>
    <property type="project" value="TreeGrafter"/>
</dbReference>
<reference evidence="6" key="1">
    <citation type="submission" date="2023-06" db="EMBL/GenBank/DDBJ databases">
        <title>Gordonia sp. nov. and Pseudochrobactrum sp. nov., two species isolated from the burying beetle Nicrophorus vespilloides.</title>
        <authorList>
            <person name="Poehlein A."/>
            <person name="Guzman J."/>
            <person name="Daniel R."/>
            <person name="Vilcinskas A."/>
        </authorList>
    </citation>
    <scope>NUCLEOTIDE SEQUENCE</scope>
    <source>
        <strain evidence="6">MP11Mi</strain>
    </source>
</reference>
<dbReference type="Pfam" id="PF17754">
    <property type="entry name" value="TetR_C_14"/>
    <property type="match status" value="1"/>
</dbReference>
<accession>A0AA97GXF3</accession>
<dbReference type="InterPro" id="IPR009057">
    <property type="entry name" value="Homeodomain-like_sf"/>
</dbReference>
<organism evidence="6">
    <name type="scientific">Gordonia sp. MP11Mi</name>
    <dbReference type="NCBI Taxonomy" id="3022769"/>
    <lineage>
        <taxon>Bacteria</taxon>
        <taxon>Bacillati</taxon>
        <taxon>Actinomycetota</taxon>
        <taxon>Actinomycetes</taxon>
        <taxon>Mycobacteriales</taxon>
        <taxon>Gordoniaceae</taxon>
        <taxon>Gordonia</taxon>
    </lineage>
</organism>
<evidence type="ECO:0000256" key="1">
    <source>
        <dbReference type="ARBA" id="ARBA00023015"/>
    </source>
</evidence>
<gene>
    <name evidence="6" type="primary">mftR_2</name>
    <name evidence="6" type="ORF">MP11Mi_27370</name>
</gene>
<dbReference type="InterPro" id="IPR023772">
    <property type="entry name" value="DNA-bd_HTH_TetR-type_CS"/>
</dbReference>
<evidence type="ECO:0000259" key="5">
    <source>
        <dbReference type="PROSITE" id="PS50977"/>
    </source>
</evidence>
<sequence length="205" mass="22397">MLHSCNNALVQETHGGLRDRQRAETLLRLHNAAIDLVQENGLTETTVSAIADRAGVSRRTFFNYFASKEDAVLGAGEPTIPADAVDHLFDGPGQFERAVRIVFSVASSARRVRNRPAERHALILAHPELKARTQDHAMAAHELLAKALAERYDGDEADRALALLLLAMAVMRFAHGRDPDVFDNPDSPAVGAAINVFRTTIKDLS</sequence>
<dbReference type="InterPro" id="IPR001647">
    <property type="entry name" value="HTH_TetR"/>
</dbReference>
<dbReference type="SUPFAM" id="SSF46689">
    <property type="entry name" value="Homeodomain-like"/>
    <property type="match status" value="1"/>
</dbReference>
<dbReference type="GO" id="GO:0000976">
    <property type="term" value="F:transcription cis-regulatory region binding"/>
    <property type="evidence" value="ECO:0007669"/>
    <property type="project" value="TreeGrafter"/>
</dbReference>
<dbReference type="Gene3D" id="1.10.357.10">
    <property type="entry name" value="Tetracycline Repressor, domain 2"/>
    <property type="match status" value="1"/>
</dbReference>
<keyword evidence="3" id="KW-0804">Transcription</keyword>